<gene>
    <name evidence="1" type="ORF">GC250_05435</name>
</gene>
<keyword evidence="2" id="KW-1185">Reference proteome</keyword>
<dbReference type="RefSeq" id="WP_156016490.1">
    <property type="nucleotide sequence ID" value="NZ_WGGD01000005.1"/>
</dbReference>
<evidence type="ECO:0000313" key="1">
    <source>
        <dbReference type="EMBL" id="MUN28892.1"/>
    </source>
</evidence>
<comment type="caution">
    <text evidence="1">The sequence shown here is derived from an EMBL/GenBank/DDBJ whole genome shotgun (WGS) entry which is preliminary data.</text>
</comment>
<name>A0A6A9QUX7_SULME</name>
<protein>
    <submittedName>
        <fullName evidence="1">Uncharacterized protein</fullName>
    </submittedName>
</protein>
<proteinExistence type="predicted"/>
<reference evidence="1 2" key="1">
    <citation type="submission" date="2019-10" db="EMBL/GenBank/DDBJ databases">
        <title>Sequencing and Assembly of Multiple Reported Metal-Biooxidizing Members of the Extremely Thermoacidophilic Archaeal Family Sulfolobaceae.</title>
        <authorList>
            <person name="Counts J.A."/>
            <person name="Kelly R.M."/>
        </authorList>
    </citation>
    <scope>NUCLEOTIDE SEQUENCE [LARGE SCALE GENOMIC DNA]</scope>
    <source>
        <strain evidence="1 2">DSM 6482</strain>
    </source>
</reference>
<dbReference type="Proteomes" id="UP000470772">
    <property type="component" value="Unassembled WGS sequence"/>
</dbReference>
<dbReference type="EMBL" id="WGGD01000005">
    <property type="protein sequence ID" value="MUN28892.1"/>
    <property type="molecule type" value="Genomic_DNA"/>
</dbReference>
<organism evidence="1 2">
    <name type="scientific">Sulfuracidifex metallicus DSM 6482 = JCM 9184</name>
    <dbReference type="NCBI Taxonomy" id="523847"/>
    <lineage>
        <taxon>Archaea</taxon>
        <taxon>Thermoproteota</taxon>
        <taxon>Thermoprotei</taxon>
        <taxon>Sulfolobales</taxon>
        <taxon>Sulfolobaceae</taxon>
        <taxon>Sulfuracidifex</taxon>
    </lineage>
</organism>
<evidence type="ECO:0000313" key="2">
    <source>
        <dbReference type="Proteomes" id="UP000470772"/>
    </source>
</evidence>
<accession>A0A6A9QUX7</accession>
<dbReference type="AlphaFoldDB" id="A0A6A9QUX7"/>
<sequence length="131" mass="14568">MSLSSMLNADQETLGKAVLDVLRSQDPARDIYSFVDSLLATKKEQAVSALVKVLKYLAQNSTDEEFRNFYGYVLTSISDANENVVSNFMEILMDAQSYLDPNAQIKESNALNNALAILPKDTSKRIISKLQ</sequence>